<organism evidence="7 8">
    <name type="scientific">Eragrostis curvula</name>
    <name type="common">weeping love grass</name>
    <dbReference type="NCBI Taxonomy" id="38414"/>
    <lineage>
        <taxon>Eukaryota</taxon>
        <taxon>Viridiplantae</taxon>
        <taxon>Streptophyta</taxon>
        <taxon>Embryophyta</taxon>
        <taxon>Tracheophyta</taxon>
        <taxon>Spermatophyta</taxon>
        <taxon>Magnoliopsida</taxon>
        <taxon>Liliopsida</taxon>
        <taxon>Poales</taxon>
        <taxon>Poaceae</taxon>
        <taxon>PACMAD clade</taxon>
        <taxon>Chloridoideae</taxon>
        <taxon>Eragrostideae</taxon>
        <taxon>Eragrostidinae</taxon>
        <taxon>Eragrostis</taxon>
    </lineage>
</organism>
<evidence type="ECO:0000256" key="2">
    <source>
        <dbReference type="ARBA" id="ARBA00023125"/>
    </source>
</evidence>
<evidence type="ECO:0000256" key="4">
    <source>
        <dbReference type="ARBA" id="ARBA00023242"/>
    </source>
</evidence>
<dbReference type="InterPro" id="IPR036093">
    <property type="entry name" value="NAC_dom_sf"/>
</dbReference>
<evidence type="ECO:0000256" key="5">
    <source>
        <dbReference type="SAM" id="MobiDB-lite"/>
    </source>
</evidence>
<dbReference type="InterPro" id="IPR003441">
    <property type="entry name" value="NAC-dom"/>
</dbReference>
<feature type="domain" description="NAC" evidence="6">
    <location>
        <begin position="11"/>
        <end position="153"/>
    </location>
</feature>
<dbReference type="PROSITE" id="PS51005">
    <property type="entry name" value="NAC"/>
    <property type="match status" value="1"/>
</dbReference>
<keyword evidence="8" id="KW-1185">Reference proteome</keyword>
<evidence type="ECO:0000256" key="3">
    <source>
        <dbReference type="ARBA" id="ARBA00023163"/>
    </source>
</evidence>
<dbReference type="GO" id="GO:0006355">
    <property type="term" value="P:regulation of DNA-templated transcription"/>
    <property type="evidence" value="ECO:0007669"/>
    <property type="project" value="InterPro"/>
</dbReference>
<dbReference type="Proteomes" id="UP000324897">
    <property type="component" value="Unassembled WGS sequence"/>
</dbReference>
<feature type="non-terminal residue" evidence="7">
    <location>
        <position position="1"/>
    </location>
</feature>
<evidence type="ECO:0000313" key="7">
    <source>
        <dbReference type="EMBL" id="TVU23220.1"/>
    </source>
</evidence>
<evidence type="ECO:0000259" key="6">
    <source>
        <dbReference type="PROSITE" id="PS51005"/>
    </source>
</evidence>
<dbReference type="AlphaFoldDB" id="A0A5J9UJ63"/>
<feature type="compositionally biased region" description="Polar residues" evidence="5">
    <location>
        <begin position="251"/>
        <end position="268"/>
    </location>
</feature>
<proteinExistence type="predicted"/>
<gene>
    <name evidence="7" type="ORF">EJB05_30187</name>
</gene>
<comment type="caution">
    <text evidence="7">The sequence shown here is derived from an EMBL/GenBank/DDBJ whole genome shotgun (WGS) entry which is preliminary data.</text>
</comment>
<dbReference type="Gramene" id="TVU23220">
    <property type="protein sequence ID" value="TVU23220"/>
    <property type="gene ID" value="EJB05_30187"/>
</dbReference>
<feature type="region of interest" description="Disordered" evidence="5">
    <location>
        <begin position="235"/>
        <end position="272"/>
    </location>
</feature>
<name>A0A5J9UJ63_9POAL</name>
<accession>A0A5J9UJ63</accession>
<dbReference type="PANTHER" id="PTHR31719">
    <property type="entry name" value="NAC TRANSCRIPTION FACTOR 56"/>
    <property type="match status" value="1"/>
</dbReference>
<dbReference type="GO" id="GO:0003677">
    <property type="term" value="F:DNA binding"/>
    <property type="evidence" value="ECO:0007669"/>
    <property type="project" value="UniProtKB-KW"/>
</dbReference>
<keyword evidence="1" id="KW-0805">Transcription regulation</keyword>
<dbReference type="PANTHER" id="PTHR31719:SF116">
    <property type="entry name" value="NAC DOMAIN-CONTAINING PROTEIN"/>
    <property type="match status" value="1"/>
</dbReference>
<protein>
    <recommendedName>
        <fullName evidence="6">NAC domain-containing protein</fullName>
    </recommendedName>
</protein>
<keyword evidence="2" id="KW-0238">DNA-binding</keyword>
<reference evidence="7 8" key="1">
    <citation type="journal article" date="2019" name="Sci. Rep.">
        <title>A high-quality genome of Eragrostis curvula grass provides insights into Poaceae evolution and supports new strategies to enhance forage quality.</title>
        <authorList>
            <person name="Carballo J."/>
            <person name="Santos B.A.C.M."/>
            <person name="Zappacosta D."/>
            <person name="Garbus I."/>
            <person name="Selva J.P."/>
            <person name="Gallo C.A."/>
            <person name="Diaz A."/>
            <person name="Albertini E."/>
            <person name="Caccamo M."/>
            <person name="Echenique V."/>
        </authorList>
    </citation>
    <scope>NUCLEOTIDE SEQUENCE [LARGE SCALE GENOMIC DNA]</scope>
    <source>
        <strain evidence="8">cv. Victoria</strain>
        <tissue evidence="7">Leaf</tissue>
    </source>
</reference>
<dbReference type="OrthoDB" id="729519at2759"/>
<dbReference type="SUPFAM" id="SSF101941">
    <property type="entry name" value="NAC domain"/>
    <property type="match status" value="1"/>
</dbReference>
<keyword evidence="3" id="KW-0804">Transcription</keyword>
<sequence length="334" mass="36924">MSAAAEILYDISPDMHFEPADELLVELYLLRRVRGQPDLFPGLIVDDDTAANTQPWELFGRHGLPIKDGARAFFFVHTNGGARPDRRCQDGGTWKSQKRLREDEMVVDGEKVKWSRHNLNFHMDMESGSKGWVMHEYTITTNPSLKLCRISYSGYGHKRKCVPDGYGNNEPVTQRPRVAAEEISGSATSGSGTMAFDQGFSTAHASEDGELLHDSSDAAMLAEMTSWEFQAEQVQKMNTSAPEELQPPPSSCSTKTTLSQESGLTQDGSDLEPLTLLSDDDMAEVLDIIAEPPDDGEPYQQVPVMDQSSCGVPTNIGDANIVHWEGFDLDLSFF</sequence>
<dbReference type="Pfam" id="PF02365">
    <property type="entry name" value="NAM"/>
    <property type="match status" value="1"/>
</dbReference>
<evidence type="ECO:0000313" key="8">
    <source>
        <dbReference type="Proteomes" id="UP000324897"/>
    </source>
</evidence>
<keyword evidence="4" id="KW-0539">Nucleus</keyword>
<dbReference type="EMBL" id="RWGY01000014">
    <property type="protein sequence ID" value="TVU23220.1"/>
    <property type="molecule type" value="Genomic_DNA"/>
</dbReference>
<evidence type="ECO:0000256" key="1">
    <source>
        <dbReference type="ARBA" id="ARBA00023015"/>
    </source>
</evidence>
<dbReference type="Gene3D" id="2.170.150.80">
    <property type="entry name" value="NAC domain"/>
    <property type="match status" value="1"/>
</dbReference>